<protein>
    <recommendedName>
        <fullName evidence="9">Small nuclear ribonucleoprotein G</fullName>
        <shortName evidence="9">snRNP-G</shortName>
    </recommendedName>
</protein>
<dbReference type="GO" id="GO:0005687">
    <property type="term" value="C:U4 snRNP"/>
    <property type="evidence" value="ECO:0007669"/>
    <property type="project" value="TreeGrafter"/>
</dbReference>
<dbReference type="PROSITE" id="PS52002">
    <property type="entry name" value="SM"/>
    <property type="match status" value="1"/>
</dbReference>
<dbReference type="GO" id="GO:0000387">
    <property type="term" value="P:spliceosomal snRNP assembly"/>
    <property type="evidence" value="ECO:0007669"/>
    <property type="project" value="UniProtKB-UniRule"/>
</dbReference>
<accession>A0AAJ0BVG5</accession>
<evidence type="ECO:0000256" key="3">
    <source>
        <dbReference type="ARBA" id="ARBA00022664"/>
    </source>
</evidence>
<evidence type="ECO:0000256" key="9">
    <source>
        <dbReference type="RuleBase" id="RU365052"/>
    </source>
</evidence>
<gene>
    <name evidence="11" type="ORF">QBC33DRAFT_456505</name>
</gene>
<dbReference type="Gene3D" id="2.30.30.100">
    <property type="match status" value="1"/>
</dbReference>
<sequence length="117" mass="13168">MAPPQPELKKVRSFLPKHLFLSWELHPVQSGLSVPAPVLTVPFQYLDKRLFVQLNGSRKVIGVLRGYDVFLNIVLDEAVEEKEGGEKVRLGMVVIRGNSVVMLEALERIGGDDRPHR</sequence>
<dbReference type="PANTHER" id="PTHR10553:SF2">
    <property type="entry name" value="SMALL NUCLEAR RIBONUCLEOPROTEIN G"/>
    <property type="match status" value="1"/>
</dbReference>
<keyword evidence="7 9" id="KW-0539">Nucleus</keyword>
<dbReference type="SMART" id="SM00651">
    <property type="entry name" value="Sm"/>
    <property type="match status" value="1"/>
</dbReference>
<evidence type="ECO:0000256" key="6">
    <source>
        <dbReference type="ARBA" id="ARBA00023187"/>
    </source>
</evidence>
<comment type="function">
    <text evidence="9">Plays a role in pre-mRNA splicing.</text>
</comment>
<name>A0AAJ0BVG5_9PEZI</name>
<dbReference type="InterPro" id="IPR010920">
    <property type="entry name" value="LSM_dom_sf"/>
</dbReference>
<dbReference type="GO" id="GO:0005685">
    <property type="term" value="C:U1 snRNP"/>
    <property type="evidence" value="ECO:0007669"/>
    <property type="project" value="TreeGrafter"/>
</dbReference>
<keyword evidence="4 9" id="KW-0747">Spliceosome</keyword>
<evidence type="ECO:0000256" key="2">
    <source>
        <dbReference type="ARBA" id="ARBA00006850"/>
    </source>
</evidence>
<dbReference type="CDD" id="cd01719">
    <property type="entry name" value="Sm_G"/>
    <property type="match status" value="1"/>
</dbReference>
<dbReference type="PANTHER" id="PTHR10553">
    <property type="entry name" value="SMALL NUCLEAR RIBONUCLEOPROTEIN"/>
    <property type="match status" value="1"/>
</dbReference>
<dbReference type="GO" id="GO:0005682">
    <property type="term" value="C:U5 snRNP"/>
    <property type="evidence" value="ECO:0007669"/>
    <property type="project" value="TreeGrafter"/>
</dbReference>
<dbReference type="InterPro" id="IPR047575">
    <property type="entry name" value="Sm"/>
</dbReference>
<dbReference type="InterPro" id="IPR034098">
    <property type="entry name" value="Sm_G"/>
</dbReference>
<dbReference type="SUPFAM" id="SSF50182">
    <property type="entry name" value="Sm-like ribonucleoproteins"/>
    <property type="match status" value="1"/>
</dbReference>
<dbReference type="EMBL" id="MU839018">
    <property type="protein sequence ID" value="KAK1764732.1"/>
    <property type="molecule type" value="Genomic_DNA"/>
</dbReference>
<comment type="caution">
    <text evidence="11">The sequence shown here is derived from an EMBL/GenBank/DDBJ whole genome shotgun (WGS) entry which is preliminary data.</text>
</comment>
<dbReference type="Pfam" id="PF01423">
    <property type="entry name" value="LSM"/>
    <property type="match status" value="1"/>
</dbReference>
<evidence type="ECO:0000259" key="10">
    <source>
        <dbReference type="PROSITE" id="PS52002"/>
    </source>
</evidence>
<dbReference type="GO" id="GO:0097526">
    <property type="term" value="C:spliceosomal tri-snRNP complex"/>
    <property type="evidence" value="ECO:0007669"/>
    <property type="project" value="TreeGrafter"/>
</dbReference>
<keyword evidence="8 9" id="KW-0687">Ribonucleoprotein</keyword>
<dbReference type="RefSeq" id="XP_060280945.1">
    <property type="nucleotide sequence ID" value="XM_060424812.1"/>
</dbReference>
<evidence type="ECO:0000256" key="7">
    <source>
        <dbReference type="ARBA" id="ARBA00023242"/>
    </source>
</evidence>
<comment type="similarity">
    <text evidence="2 9">Belongs to the snRNP Sm proteins family.</text>
</comment>
<dbReference type="GO" id="GO:0005686">
    <property type="term" value="C:U2 snRNP"/>
    <property type="evidence" value="ECO:0007669"/>
    <property type="project" value="TreeGrafter"/>
</dbReference>
<evidence type="ECO:0000256" key="1">
    <source>
        <dbReference type="ARBA" id="ARBA00004123"/>
    </source>
</evidence>
<evidence type="ECO:0000313" key="12">
    <source>
        <dbReference type="Proteomes" id="UP001244011"/>
    </source>
</evidence>
<evidence type="ECO:0000256" key="8">
    <source>
        <dbReference type="ARBA" id="ARBA00023274"/>
    </source>
</evidence>
<dbReference type="GO" id="GO:0003723">
    <property type="term" value="F:RNA binding"/>
    <property type="evidence" value="ECO:0007669"/>
    <property type="project" value="UniProtKB-UniRule"/>
</dbReference>
<dbReference type="InterPro" id="IPR044641">
    <property type="entry name" value="Lsm7/SmG-like"/>
</dbReference>
<dbReference type="GO" id="GO:0071011">
    <property type="term" value="C:precatalytic spliceosome"/>
    <property type="evidence" value="ECO:0007669"/>
    <property type="project" value="TreeGrafter"/>
</dbReference>
<keyword evidence="5 9" id="KW-0694">RNA-binding</keyword>
<dbReference type="GeneID" id="85307999"/>
<organism evidence="11 12">
    <name type="scientific">Phialemonium atrogriseum</name>
    <dbReference type="NCBI Taxonomy" id="1093897"/>
    <lineage>
        <taxon>Eukaryota</taxon>
        <taxon>Fungi</taxon>
        <taxon>Dikarya</taxon>
        <taxon>Ascomycota</taxon>
        <taxon>Pezizomycotina</taxon>
        <taxon>Sordariomycetes</taxon>
        <taxon>Sordariomycetidae</taxon>
        <taxon>Cephalothecales</taxon>
        <taxon>Cephalothecaceae</taxon>
        <taxon>Phialemonium</taxon>
    </lineage>
</organism>
<feature type="domain" description="Sm" evidence="10">
    <location>
        <begin position="37"/>
        <end position="109"/>
    </location>
</feature>
<reference evidence="11" key="1">
    <citation type="submission" date="2023-06" db="EMBL/GenBank/DDBJ databases">
        <title>Genome-scale phylogeny and comparative genomics of the fungal order Sordariales.</title>
        <authorList>
            <consortium name="Lawrence Berkeley National Laboratory"/>
            <person name="Hensen N."/>
            <person name="Bonometti L."/>
            <person name="Westerberg I."/>
            <person name="Brannstrom I.O."/>
            <person name="Guillou S."/>
            <person name="Cros-Aarteil S."/>
            <person name="Calhoun S."/>
            <person name="Haridas S."/>
            <person name="Kuo A."/>
            <person name="Mondo S."/>
            <person name="Pangilinan J."/>
            <person name="Riley R."/>
            <person name="Labutti K."/>
            <person name="Andreopoulos B."/>
            <person name="Lipzen A."/>
            <person name="Chen C."/>
            <person name="Yanf M."/>
            <person name="Daum C."/>
            <person name="Ng V."/>
            <person name="Clum A."/>
            <person name="Steindorff A."/>
            <person name="Ohm R."/>
            <person name="Martin F."/>
            <person name="Silar P."/>
            <person name="Natvig D."/>
            <person name="Lalanne C."/>
            <person name="Gautier V."/>
            <person name="Ament-Velasquez S.L."/>
            <person name="Kruys A."/>
            <person name="Hutchinson M.I."/>
            <person name="Powell A.J."/>
            <person name="Barry K."/>
            <person name="Miller A.N."/>
            <person name="Grigoriev I.V."/>
            <person name="Debuchy R."/>
            <person name="Gladieux P."/>
            <person name="Thoren M.H."/>
            <person name="Johannesson H."/>
        </authorList>
    </citation>
    <scope>NUCLEOTIDE SEQUENCE</scope>
    <source>
        <strain evidence="11">8032-3</strain>
    </source>
</reference>
<evidence type="ECO:0000256" key="5">
    <source>
        <dbReference type="ARBA" id="ARBA00022884"/>
    </source>
</evidence>
<keyword evidence="12" id="KW-1185">Reference proteome</keyword>
<dbReference type="Proteomes" id="UP001244011">
    <property type="component" value="Unassembled WGS sequence"/>
</dbReference>
<evidence type="ECO:0000313" key="11">
    <source>
        <dbReference type="EMBL" id="KAK1764732.1"/>
    </source>
</evidence>
<proteinExistence type="inferred from homology"/>
<evidence type="ECO:0000256" key="4">
    <source>
        <dbReference type="ARBA" id="ARBA00022728"/>
    </source>
</evidence>
<keyword evidence="6 9" id="KW-0508">mRNA splicing</keyword>
<dbReference type="GO" id="GO:0071013">
    <property type="term" value="C:catalytic step 2 spliceosome"/>
    <property type="evidence" value="ECO:0007669"/>
    <property type="project" value="TreeGrafter"/>
</dbReference>
<dbReference type="FunFam" id="2.30.30.100:FF:000019">
    <property type="entry name" value="Small nuclear ribonucleoprotein G"/>
    <property type="match status" value="1"/>
</dbReference>
<keyword evidence="3 9" id="KW-0507">mRNA processing</keyword>
<comment type="subcellular location">
    <subcellularLocation>
        <location evidence="1 9">Nucleus</location>
    </subcellularLocation>
</comment>
<dbReference type="InterPro" id="IPR001163">
    <property type="entry name" value="Sm_dom_euk/arc"/>
</dbReference>
<dbReference type="GO" id="GO:0034719">
    <property type="term" value="C:SMN-Sm protein complex"/>
    <property type="evidence" value="ECO:0007669"/>
    <property type="project" value="TreeGrafter"/>
</dbReference>
<dbReference type="GO" id="GO:0071004">
    <property type="term" value="C:U2-type prespliceosome"/>
    <property type="evidence" value="ECO:0007669"/>
    <property type="project" value="TreeGrafter"/>
</dbReference>
<dbReference type="AlphaFoldDB" id="A0AAJ0BVG5"/>